<dbReference type="AlphaFoldDB" id="A0A1Z5TCV0"/>
<keyword evidence="1" id="KW-0472">Membrane</keyword>
<proteinExistence type="predicted"/>
<keyword evidence="1" id="KW-0812">Transmembrane</keyword>
<protein>
    <submittedName>
        <fullName evidence="2">Uncharacterized protein</fullName>
    </submittedName>
</protein>
<dbReference type="Proteomes" id="UP000194280">
    <property type="component" value="Unassembled WGS sequence"/>
</dbReference>
<dbReference type="InParanoid" id="A0A1Z5TCV0"/>
<sequence>MVDIASRPRDFDDFEKEEYAVELLYLLAILSWKGFNGLSNAQVFGLVGEKRRKQATIATAIIATAFLAALFASAFQCDGPKFWAVVERGRASCFDRS</sequence>
<evidence type="ECO:0000313" key="2">
    <source>
        <dbReference type="EMBL" id="OTA33849.1"/>
    </source>
</evidence>
<feature type="transmembrane region" description="Helical" evidence="1">
    <location>
        <begin position="55"/>
        <end position="75"/>
    </location>
</feature>
<name>A0A1Z5TCV0_HORWE</name>
<reference evidence="2 3" key="1">
    <citation type="submission" date="2017-01" db="EMBL/GenBank/DDBJ databases">
        <title>The recent genome duplication of the halophilic yeast Hortaea werneckii: insights from long-read sequencing.</title>
        <authorList>
            <person name="Sinha S."/>
            <person name="Flibotte S."/>
            <person name="Neira M."/>
            <person name="Lenassi M."/>
            <person name="Gostincar C."/>
            <person name="Stajich J.E."/>
            <person name="Nislow C.E."/>
        </authorList>
    </citation>
    <scope>NUCLEOTIDE SEQUENCE [LARGE SCALE GENOMIC DNA]</scope>
    <source>
        <strain evidence="2 3">EXF-2000</strain>
    </source>
</reference>
<comment type="caution">
    <text evidence="2">The sequence shown here is derived from an EMBL/GenBank/DDBJ whole genome shotgun (WGS) entry which is preliminary data.</text>
</comment>
<keyword evidence="1" id="KW-1133">Transmembrane helix</keyword>
<accession>A0A1Z5TCV0</accession>
<evidence type="ECO:0000256" key="1">
    <source>
        <dbReference type="SAM" id="Phobius"/>
    </source>
</evidence>
<dbReference type="VEuPathDB" id="FungiDB:BTJ68_05761"/>
<dbReference type="EMBL" id="MUNK01000068">
    <property type="protein sequence ID" value="OTA33849.1"/>
    <property type="molecule type" value="Genomic_DNA"/>
</dbReference>
<evidence type="ECO:0000313" key="3">
    <source>
        <dbReference type="Proteomes" id="UP000194280"/>
    </source>
</evidence>
<keyword evidence="3" id="KW-1185">Reference proteome</keyword>
<organism evidence="2 3">
    <name type="scientific">Hortaea werneckii EXF-2000</name>
    <dbReference type="NCBI Taxonomy" id="1157616"/>
    <lineage>
        <taxon>Eukaryota</taxon>
        <taxon>Fungi</taxon>
        <taxon>Dikarya</taxon>
        <taxon>Ascomycota</taxon>
        <taxon>Pezizomycotina</taxon>
        <taxon>Dothideomycetes</taxon>
        <taxon>Dothideomycetidae</taxon>
        <taxon>Mycosphaerellales</taxon>
        <taxon>Teratosphaeriaceae</taxon>
        <taxon>Hortaea</taxon>
    </lineage>
</organism>
<gene>
    <name evidence="2" type="ORF">BTJ68_05761</name>
</gene>